<evidence type="ECO:0000256" key="2">
    <source>
        <dbReference type="SAM" id="Coils"/>
    </source>
</evidence>
<gene>
    <name evidence="5" type="ORF">M9Y10_029271</name>
</gene>
<comment type="similarity">
    <text evidence="1">Belongs to the glycosyltransferase 47 family.</text>
</comment>
<dbReference type="Proteomes" id="UP001470230">
    <property type="component" value="Unassembled WGS sequence"/>
</dbReference>
<dbReference type="InterPro" id="IPR004263">
    <property type="entry name" value="Exostosin"/>
</dbReference>
<dbReference type="EMBL" id="JAPFFF010000004">
    <property type="protein sequence ID" value="KAK8892049.1"/>
    <property type="molecule type" value="Genomic_DNA"/>
</dbReference>
<dbReference type="InterPro" id="IPR040911">
    <property type="entry name" value="Exostosin_GT47"/>
</dbReference>
<dbReference type="PANTHER" id="PTHR11062">
    <property type="entry name" value="EXOSTOSIN HEPARAN SULFATE GLYCOSYLTRANSFERASE -RELATED"/>
    <property type="match status" value="1"/>
</dbReference>
<reference evidence="5 6" key="1">
    <citation type="submission" date="2024-04" db="EMBL/GenBank/DDBJ databases">
        <title>Tritrichomonas musculus Genome.</title>
        <authorList>
            <person name="Alves-Ferreira E."/>
            <person name="Grigg M."/>
            <person name="Lorenzi H."/>
            <person name="Galac M."/>
        </authorList>
    </citation>
    <scope>NUCLEOTIDE SEQUENCE [LARGE SCALE GENOMIC DNA]</scope>
    <source>
        <strain evidence="5 6">EAF2021</strain>
    </source>
</reference>
<feature type="domain" description="Exostosin GT47" evidence="4">
    <location>
        <begin position="29"/>
        <end position="294"/>
    </location>
</feature>
<feature type="transmembrane region" description="Helical" evidence="3">
    <location>
        <begin position="323"/>
        <end position="342"/>
    </location>
</feature>
<evidence type="ECO:0000259" key="4">
    <source>
        <dbReference type="Pfam" id="PF03016"/>
    </source>
</evidence>
<keyword evidence="3" id="KW-0812">Transmembrane</keyword>
<evidence type="ECO:0000256" key="1">
    <source>
        <dbReference type="ARBA" id="ARBA00010271"/>
    </source>
</evidence>
<feature type="coiled-coil region" evidence="2">
    <location>
        <begin position="294"/>
        <end position="321"/>
    </location>
</feature>
<sequence>MIFNLLISCVFSSKLDLPILRRIAEDDKWPPLRVYIYPIEKFPSRLYKPSENPRFYFENNLADLLKESPIYRSNPNDADLFLVPLPLSSLNISHFSEILSILPELGPFYDRYHGTDHIFIHAQFPREDTAINVNNFVLHQGHIFTSGFAIEGSYVKTWVYAKNLLLPLKPQTKFVDVGSDKKMQIAVDISTDECTERNKEIRNHIAEVLKGKEGYVLSDKKDEALKNMEESAFTLVTACEMEMATQFYDALNALSVPIVLNNVMRFPFESELIDYRKFVLHINESSPESTIGIMEKHSKHLKKMQDHMNNARKMLDSTSKDGGYIWAIAWSLYMKLLAWLPIRRRKIIDNIFNEPNVFVAR</sequence>
<dbReference type="PANTHER" id="PTHR11062:SF117">
    <property type="entry name" value="XYLOGLUCAN-SPECIFIC GALACTURONOSYLTRANSFERASE 1"/>
    <property type="match status" value="1"/>
</dbReference>
<proteinExistence type="inferred from homology"/>
<evidence type="ECO:0000256" key="3">
    <source>
        <dbReference type="SAM" id="Phobius"/>
    </source>
</evidence>
<dbReference type="Pfam" id="PF03016">
    <property type="entry name" value="Exostosin_GT47"/>
    <property type="match status" value="1"/>
</dbReference>
<keyword evidence="3" id="KW-1133">Transmembrane helix</keyword>
<organism evidence="5 6">
    <name type="scientific">Tritrichomonas musculus</name>
    <dbReference type="NCBI Taxonomy" id="1915356"/>
    <lineage>
        <taxon>Eukaryota</taxon>
        <taxon>Metamonada</taxon>
        <taxon>Parabasalia</taxon>
        <taxon>Tritrichomonadida</taxon>
        <taxon>Tritrichomonadidae</taxon>
        <taxon>Tritrichomonas</taxon>
    </lineage>
</organism>
<comment type="caution">
    <text evidence="5">The sequence shown here is derived from an EMBL/GenBank/DDBJ whole genome shotgun (WGS) entry which is preliminary data.</text>
</comment>
<name>A0ABR2KLN6_9EUKA</name>
<evidence type="ECO:0000313" key="5">
    <source>
        <dbReference type="EMBL" id="KAK8892049.1"/>
    </source>
</evidence>
<protein>
    <recommendedName>
        <fullName evidence="4">Exostosin GT47 domain-containing protein</fullName>
    </recommendedName>
</protein>
<keyword evidence="2" id="KW-0175">Coiled coil</keyword>
<accession>A0ABR2KLN6</accession>
<evidence type="ECO:0000313" key="6">
    <source>
        <dbReference type="Proteomes" id="UP001470230"/>
    </source>
</evidence>
<keyword evidence="3" id="KW-0472">Membrane</keyword>
<keyword evidence="6" id="KW-1185">Reference proteome</keyword>